<evidence type="ECO:0000313" key="9">
    <source>
        <dbReference type="EMBL" id="KAL3619984.1"/>
    </source>
</evidence>
<dbReference type="AlphaFoldDB" id="A0ABD3BS20"/>
<reference evidence="10" key="1">
    <citation type="journal article" date="2024" name="IScience">
        <title>Strigolactones Initiate the Formation of Haustorium-like Structures in Castilleja.</title>
        <authorList>
            <person name="Buerger M."/>
            <person name="Peterson D."/>
            <person name="Chory J."/>
        </authorList>
    </citation>
    <scope>NUCLEOTIDE SEQUENCE [LARGE SCALE GENOMIC DNA]</scope>
</reference>
<dbReference type="Proteomes" id="UP001632038">
    <property type="component" value="Unassembled WGS sequence"/>
</dbReference>
<feature type="signal peptide" evidence="8">
    <location>
        <begin position="1"/>
        <end position="18"/>
    </location>
</feature>
<dbReference type="PANTHER" id="PTHR34453">
    <property type="entry name" value="DEFENSIN-LIKE (DEFL) FAMILY PROTEIN-RELATED"/>
    <property type="match status" value="1"/>
</dbReference>
<name>A0ABD3BS20_9LAMI</name>
<keyword evidence="4" id="KW-0929">Antimicrobial</keyword>
<comment type="subcellular location">
    <subcellularLocation>
        <location evidence="1">Secreted</location>
    </subcellularLocation>
</comment>
<evidence type="ECO:0000256" key="1">
    <source>
        <dbReference type="ARBA" id="ARBA00004613"/>
    </source>
</evidence>
<feature type="chain" id="PRO_5044783420" evidence="8">
    <location>
        <begin position="19"/>
        <end position="81"/>
    </location>
</feature>
<dbReference type="Pfam" id="PF10868">
    <property type="entry name" value="Defensin_like"/>
    <property type="match status" value="1"/>
</dbReference>
<dbReference type="PANTHER" id="PTHR34453:SF3">
    <property type="entry name" value="DEFENSIN-LIKE (DEFL) FAMILY PROTEIN-RELATED"/>
    <property type="match status" value="1"/>
</dbReference>
<keyword evidence="10" id="KW-1185">Reference proteome</keyword>
<dbReference type="EMBL" id="JAVIJP010000066">
    <property type="protein sequence ID" value="KAL3619984.1"/>
    <property type="molecule type" value="Genomic_DNA"/>
</dbReference>
<dbReference type="GO" id="GO:0050832">
    <property type="term" value="P:defense response to fungus"/>
    <property type="evidence" value="ECO:0007669"/>
    <property type="project" value="UniProtKB-KW"/>
</dbReference>
<evidence type="ECO:0000256" key="5">
    <source>
        <dbReference type="ARBA" id="ARBA00022577"/>
    </source>
</evidence>
<comment type="caution">
    <text evidence="9">The sequence shown here is derived from an EMBL/GenBank/DDBJ whole genome shotgun (WGS) entry which is preliminary data.</text>
</comment>
<protein>
    <submittedName>
        <fullName evidence="9">Uncharacterized protein</fullName>
    </submittedName>
</protein>
<gene>
    <name evidence="9" type="ORF">CASFOL_034896</name>
</gene>
<dbReference type="GO" id="GO:0031640">
    <property type="term" value="P:killing of cells of another organism"/>
    <property type="evidence" value="ECO:0007669"/>
    <property type="project" value="UniProtKB-KW"/>
</dbReference>
<sequence>MAGLKMYPLFIIVLFVLSTEINRVSVEGTALTCCFDNHIDRCIPGLDDQKCDQMCKENCTKGGFCKVFHHEPPNHYCHCYC</sequence>
<evidence type="ECO:0000313" key="10">
    <source>
        <dbReference type="Proteomes" id="UP001632038"/>
    </source>
</evidence>
<evidence type="ECO:0000256" key="4">
    <source>
        <dbReference type="ARBA" id="ARBA00022529"/>
    </source>
</evidence>
<keyword evidence="6 8" id="KW-0732">Signal</keyword>
<keyword evidence="5" id="KW-0295">Fungicide</keyword>
<evidence type="ECO:0000256" key="3">
    <source>
        <dbReference type="ARBA" id="ARBA00022525"/>
    </source>
</evidence>
<comment type="similarity">
    <text evidence="2">Belongs to the DEFL family.</text>
</comment>
<evidence type="ECO:0000256" key="8">
    <source>
        <dbReference type="SAM" id="SignalP"/>
    </source>
</evidence>
<dbReference type="GO" id="GO:0005576">
    <property type="term" value="C:extracellular region"/>
    <property type="evidence" value="ECO:0007669"/>
    <property type="project" value="UniProtKB-SubCell"/>
</dbReference>
<evidence type="ECO:0000256" key="6">
    <source>
        <dbReference type="ARBA" id="ARBA00022729"/>
    </source>
</evidence>
<evidence type="ECO:0000256" key="2">
    <source>
        <dbReference type="ARBA" id="ARBA00006722"/>
    </source>
</evidence>
<keyword evidence="3" id="KW-0964">Secreted</keyword>
<evidence type="ECO:0000256" key="7">
    <source>
        <dbReference type="ARBA" id="ARBA00022821"/>
    </source>
</evidence>
<organism evidence="9 10">
    <name type="scientific">Castilleja foliolosa</name>
    <dbReference type="NCBI Taxonomy" id="1961234"/>
    <lineage>
        <taxon>Eukaryota</taxon>
        <taxon>Viridiplantae</taxon>
        <taxon>Streptophyta</taxon>
        <taxon>Embryophyta</taxon>
        <taxon>Tracheophyta</taxon>
        <taxon>Spermatophyta</taxon>
        <taxon>Magnoliopsida</taxon>
        <taxon>eudicotyledons</taxon>
        <taxon>Gunneridae</taxon>
        <taxon>Pentapetalae</taxon>
        <taxon>asterids</taxon>
        <taxon>lamiids</taxon>
        <taxon>Lamiales</taxon>
        <taxon>Orobanchaceae</taxon>
        <taxon>Pedicularideae</taxon>
        <taxon>Castillejinae</taxon>
        <taxon>Castilleja</taxon>
    </lineage>
</organism>
<dbReference type="InterPro" id="IPR022618">
    <property type="entry name" value="Defensin-like_20-28"/>
</dbReference>
<keyword evidence="7" id="KW-0611">Plant defense</keyword>
<accession>A0ABD3BS20</accession>
<proteinExistence type="inferred from homology"/>